<dbReference type="Proteomes" id="UP000001056">
    <property type="component" value="Unassembled WGS sequence"/>
</dbReference>
<evidence type="ECO:0000313" key="2">
    <source>
        <dbReference type="EMBL" id="EAQ87975.1"/>
    </source>
</evidence>
<keyword evidence="3" id="KW-1185">Reference proteome</keyword>
<gene>
    <name evidence="2" type="ORF">CHGG_04594</name>
</gene>
<accession>Q2H0V2</accession>
<reference evidence="3" key="1">
    <citation type="journal article" date="2015" name="Genome Announc.">
        <title>Draft genome sequence of the cellulolytic fungus Chaetomium globosum.</title>
        <authorList>
            <person name="Cuomo C.A."/>
            <person name="Untereiner W.A."/>
            <person name="Ma L.-J."/>
            <person name="Grabherr M."/>
            <person name="Birren B.W."/>
        </authorList>
    </citation>
    <scope>NUCLEOTIDE SEQUENCE [LARGE SCALE GENOMIC DNA]</scope>
    <source>
        <strain evidence="3">ATCC 6205 / CBS 148.51 / DSM 1962 / NBRC 6347 / NRRL 1970</strain>
    </source>
</reference>
<sequence length="186" mass="20471">MRGKAGVTRDRQVLLFTLFPLFGPANRRQESLAPGGVQCRQRSPPRTHVRRLLLHCRWYVGIGGLTGDSPATAPRRSVLGGSGRRPHRPDEPGSGSAPKPDLACSGREESDSGRKINEFGSKGRVYLLGCRSIVVSEPMSIQVWCRFFLSEVSTLSSLGPLKVSSVYLRLLELMGNKLSCYVPRLH</sequence>
<proteinExistence type="predicted"/>
<dbReference type="HOGENOM" id="CLU_1454218_0_0_1"/>
<dbReference type="RefSeq" id="XP_001223808.1">
    <property type="nucleotide sequence ID" value="XM_001223807.1"/>
</dbReference>
<evidence type="ECO:0000256" key="1">
    <source>
        <dbReference type="SAM" id="MobiDB-lite"/>
    </source>
</evidence>
<feature type="region of interest" description="Disordered" evidence="1">
    <location>
        <begin position="70"/>
        <end position="115"/>
    </location>
</feature>
<organism evidence="2 3">
    <name type="scientific">Chaetomium globosum (strain ATCC 6205 / CBS 148.51 / DSM 1962 / NBRC 6347 / NRRL 1970)</name>
    <name type="common">Soil fungus</name>
    <dbReference type="NCBI Taxonomy" id="306901"/>
    <lineage>
        <taxon>Eukaryota</taxon>
        <taxon>Fungi</taxon>
        <taxon>Dikarya</taxon>
        <taxon>Ascomycota</taxon>
        <taxon>Pezizomycotina</taxon>
        <taxon>Sordariomycetes</taxon>
        <taxon>Sordariomycetidae</taxon>
        <taxon>Sordariales</taxon>
        <taxon>Chaetomiaceae</taxon>
        <taxon>Chaetomium</taxon>
    </lineage>
</organism>
<dbReference type="InParanoid" id="Q2H0V2"/>
<dbReference type="GeneID" id="4392747"/>
<protein>
    <submittedName>
        <fullName evidence="2">Uncharacterized protein</fullName>
    </submittedName>
</protein>
<dbReference type="AlphaFoldDB" id="Q2H0V2"/>
<name>Q2H0V2_CHAGB</name>
<dbReference type="VEuPathDB" id="FungiDB:CHGG_04594"/>
<evidence type="ECO:0000313" key="3">
    <source>
        <dbReference type="Proteomes" id="UP000001056"/>
    </source>
</evidence>
<feature type="compositionally biased region" description="Basic and acidic residues" evidence="1">
    <location>
        <begin position="106"/>
        <end position="115"/>
    </location>
</feature>
<dbReference type="EMBL" id="CH408032">
    <property type="protein sequence ID" value="EAQ87975.1"/>
    <property type="molecule type" value="Genomic_DNA"/>
</dbReference>